<comment type="caution">
    <text evidence="3">The sequence shown here is derived from an EMBL/GenBank/DDBJ whole genome shotgun (WGS) entry which is preliminary data.</text>
</comment>
<evidence type="ECO:0000313" key="3">
    <source>
        <dbReference type="EMBL" id="GFR49072.1"/>
    </source>
</evidence>
<evidence type="ECO:0000256" key="1">
    <source>
        <dbReference type="SAM" id="MobiDB-lite"/>
    </source>
</evidence>
<dbReference type="EMBL" id="BMAR01000027">
    <property type="protein sequence ID" value="GFR49072.1"/>
    <property type="molecule type" value="Genomic_DNA"/>
</dbReference>
<organism evidence="3 4">
    <name type="scientific">Astrephomene gubernaculifera</name>
    <dbReference type="NCBI Taxonomy" id="47775"/>
    <lineage>
        <taxon>Eukaryota</taxon>
        <taxon>Viridiplantae</taxon>
        <taxon>Chlorophyta</taxon>
        <taxon>core chlorophytes</taxon>
        <taxon>Chlorophyceae</taxon>
        <taxon>CS clade</taxon>
        <taxon>Chlamydomonadales</taxon>
        <taxon>Astrephomenaceae</taxon>
        <taxon>Astrephomene</taxon>
    </lineage>
</organism>
<feature type="compositionally biased region" description="Low complexity" evidence="1">
    <location>
        <begin position="32"/>
        <end position="41"/>
    </location>
</feature>
<dbReference type="Gene3D" id="3.30.9.10">
    <property type="entry name" value="D-Amino Acid Oxidase, subunit A, domain 2"/>
    <property type="match status" value="1"/>
</dbReference>
<dbReference type="Pfam" id="PF01266">
    <property type="entry name" value="DAO"/>
    <property type="match status" value="1"/>
</dbReference>
<name>A0AAD3HQG5_9CHLO</name>
<sequence>MPPLPTPVLNPTQPYWLKAFPGASKPAPPRPASASNGARRPSLPPVADVVIIGGGISGVSAAYHLRKLRPDLQVVLLEARQLSHGATGRNGGLLWPALNAPWCRTVARYGASETGRMMAFEQRCLAELVGCIRGAGLAEEVRWAPFSEGGLHVCESEEEMELQLRELRTMQEFGFLTDAHPLSRRQTSALLGCDTYRGGAVRQPGVSRVWAARLVAALARLAAAEGG</sequence>
<dbReference type="SUPFAM" id="SSF51905">
    <property type="entry name" value="FAD/NAD(P)-binding domain"/>
    <property type="match status" value="1"/>
</dbReference>
<dbReference type="InterPro" id="IPR006076">
    <property type="entry name" value="FAD-dep_OxRdtase"/>
</dbReference>
<feature type="non-terminal residue" evidence="3">
    <location>
        <position position="1"/>
    </location>
</feature>
<feature type="region of interest" description="Disordered" evidence="1">
    <location>
        <begin position="19"/>
        <end position="41"/>
    </location>
</feature>
<dbReference type="GO" id="GO:0005737">
    <property type="term" value="C:cytoplasm"/>
    <property type="evidence" value="ECO:0007669"/>
    <property type="project" value="TreeGrafter"/>
</dbReference>
<dbReference type="PANTHER" id="PTHR13847:SF260">
    <property type="entry name" value="FAD DEPENDENT OXIDOREDUCTASE DOMAIN-CONTAINING PROTEIN"/>
    <property type="match status" value="1"/>
</dbReference>
<feature type="domain" description="FAD dependent oxidoreductase" evidence="2">
    <location>
        <begin position="48"/>
        <end position="227"/>
    </location>
</feature>
<accession>A0AAD3HQG5</accession>
<dbReference type="Gene3D" id="3.50.50.60">
    <property type="entry name" value="FAD/NAD(P)-binding domain"/>
    <property type="match status" value="1"/>
</dbReference>
<dbReference type="PANTHER" id="PTHR13847">
    <property type="entry name" value="SARCOSINE DEHYDROGENASE-RELATED"/>
    <property type="match status" value="1"/>
</dbReference>
<dbReference type="AlphaFoldDB" id="A0AAD3HQG5"/>
<dbReference type="InterPro" id="IPR036188">
    <property type="entry name" value="FAD/NAD-bd_sf"/>
</dbReference>
<gene>
    <name evidence="3" type="ORF">Agub_g11099</name>
</gene>
<protein>
    <recommendedName>
        <fullName evidence="2">FAD dependent oxidoreductase domain-containing protein</fullName>
    </recommendedName>
</protein>
<keyword evidence="4" id="KW-1185">Reference proteome</keyword>
<reference evidence="3 4" key="1">
    <citation type="journal article" date="2021" name="Sci. Rep.">
        <title>Genome sequencing of the multicellular alga Astrephomene provides insights into convergent evolution of germ-soma differentiation.</title>
        <authorList>
            <person name="Yamashita S."/>
            <person name="Yamamoto K."/>
            <person name="Matsuzaki R."/>
            <person name="Suzuki S."/>
            <person name="Yamaguchi H."/>
            <person name="Hirooka S."/>
            <person name="Minakuchi Y."/>
            <person name="Miyagishima S."/>
            <person name="Kawachi M."/>
            <person name="Toyoda A."/>
            <person name="Nozaki H."/>
        </authorList>
    </citation>
    <scope>NUCLEOTIDE SEQUENCE [LARGE SCALE GENOMIC DNA]</scope>
    <source>
        <strain evidence="3 4">NIES-4017</strain>
    </source>
</reference>
<proteinExistence type="predicted"/>
<dbReference type="Proteomes" id="UP001054857">
    <property type="component" value="Unassembled WGS sequence"/>
</dbReference>
<evidence type="ECO:0000259" key="2">
    <source>
        <dbReference type="Pfam" id="PF01266"/>
    </source>
</evidence>
<evidence type="ECO:0000313" key="4">
    <source>
        <dbReference type="Proteomes" id="UP001054857"/>
    </source>
</evidence>